<dbReference type="EC" id="1.14.19.-" evidence="2"/>
<keyword evidence="3" id="KW-1185">Reference proteome</keyword>
<evidence type="ECO:0000313" key="3">
    <source>
        <dbReference type="Proteomes" id="UP001596492"/>
    </source>
</evidence>
<dbReference type="InterPro" id="IPR033856">
    <property type="entry name" value="Trp_halogen"/>
</dbReference>
<organism evidence="2 3">
    <name type="scientific">Hirschia litorea</name>
    <dbReference type="NCBI Taxonomy" id="1199156"/>
    <lineage>
        <taxon>Bacteria</taxon>
        <taxon>Pseudomonadati</taxon>
        <taxon>Pseudomonadota</taxon>
        <taxon>Alphaproteobacteria</taxon>
        <taxon>Hyphomonadales</taxon>
        <taxon>Hyphomonadaceae</taxon>
        <taxon>Hirschia</taxon>
    </lineage>
</organism>
<dbReference type="PANTHER" id="PTHR43747">
    <property type="entry name" value="FAD-BINDING PROTEIN"/>
    <property type="match status" value="1"/>
</dbReference>
<name>A0ABW2IHX4_9PROT</name>
<dbReference type="InterPro" id="IPR050816">
    <property type="entry name" value="Flavin-dep_Halogenase_NPB"/>
</dbReference>
<dbReference type="PIRSF" id="PIRSF011396">
    <property type="entry name" value="Trp_halogenase"/>
    <property type="match status" value="1"/>
</dbReference>
<keyword evidence="1" id="KW-0812">Transmembrane</keyword>
<comment type="caution">
    <text evidence="2">The sequence shown here is derived from an EMBL/GenBank/DDBJ whole genome shotgun (WGS) entry which is preliminary data.</text>
</comment>
<dbReference type="GO" id="GO:0016491">
    <property type="term" value="F:oxidoreductase activity"/>
    <property type="evidence" value="ECO:0007669"/>
    <property type="project" value="UniProtKB-KW"/>
</dbReference>
<feature type="transmembrane region" description="Helical" evidence="1">
    <location>
        <begin position="6"/>
        <end position="26"/>
    </location>
</feature>
<reference evidence="3" key="1">
    <citation type="journal article" date="2019" name="Int. J. Syst. Evol. Microbiol.">
        <title>The Global Catalogue of Microorganisms (GCM) 10K type strain sequencing project: providing services to taxonomists for standard genome sequencing and annotation.</title>
        <authorList>
            <consortium name="The Broad Institute Genomics Platform"/>
            <consortium name="The Broad Institute Genome Sequencing Center for Infectious Disease"/>
            <person name="Wu L."/>
            <person name="Ma J."/>
        </authorList>
    </citation>
    <scope>NUCLEOTIDE SEQUENCE [LARGE SCALE GENOMIC DNA]</scope>
    <source>
        <strain evidence="3">CCUG 51308</strain>
    </source>
</reference>
<protein>
    <submittedName>
        <fullName evidence="2">Tryptophan halogenase family protein</fullName>
        <ecNumber evidence="2">1.14.19.-</ecNumber>
    </submittedName>
</protein>
<accession>A0ABW2IHX4</accession>
<dbReference type="SUPFAM" id="SSF51905">
    <property type="entry name" value="FAD/NAD(P)-binding domain"/>
    <property type="match status" value="1"/>
</dbReference>
<gene>
    <name evidence="2" type="ORF">ACFQS8_02155</name>
</gene>
<dbReference type="RefSeq" id="WP_382165270.1">
    <property type="nucleotide sequence ID" value="NZ_JBHTBR010000002.1"/>
</dbReference>
<dbReference type="Pfam" id="PF04820">
    <property type="entry name" value="Trp_halogenase"/>
    <property type="match status" value="1"/>
</dbReference>
<keyword evidence="1" id="KW-0472">Membrane</keyword>
<keyword evidence="1" id="KW-1133">Transmembrane helix</keyword>
<dbReference type="Gene3D" id="3.50.50.60">
    <property type="entry name" value="FAD/NAD(P)-binding domain"/>
    <property type="match status" value="1"/>
</dbReference>
<dbReference type="PANTHER" id="PTHR43747:SF4">
    <property type="entry name" value="FLAVIN-DEPENDENT TRYPTOPHAN HALOGENASE"/>
    <property type="match status" value="1"/>
</dbReference>
<dbReference type="InterPro" id="IPR006905">
    <property type="entry name" value="Flavin_halogenase"/>
</dbReference>
<dbReference type="InterPro" id="IPR036188">
    <property type="entry name" value="FAD/NAD-bd_sf"/>
</dbReference>
<dbReference type="EMBL" id="JBHTBR010000002">
    <property type="protein sequence ID" value="MFC7290405.1"/>
    <property type="molecule type" value="Genomic_DNA"/>
</dbReference>
<evidence type="ECO:0000313" key="2">
    <source>
        <dbReference type="EMBL" id="MFC7290405.1"/>
    </source>
</evidence>
<evidence type="ECO:0000256" key="1">
    <source>
        <dbReference type="SAM" id="Phobius"/>
    </source>
</evidence>
<dbReference type="Proteomes" id="UP001596492">
    <property type="component" value="Unassembled WGS sequence"/>
</dbReference>
<proteinExistence type="predicted"/>
<keyword evidence="2" id="KW-0560">Oxidoreductase</keyword>
<sequence length="507" mass="57721">MKKDNNSHHIVIVGGGTAGWLSAAFLSSQLKNRFQKNVNITLVEASDIATIGVGEATIPSLRQTLNACGLDEREFLKACDATFKHGIEFIQWRETPAIALAESYFHPFGDLVSVEGHNPAHQWSKLGKDQREDFADLFSVQPEIAKLGRAPKHTNDRPYDGALAYAYHLDAGKLVEFLKAKFRDVSVAQIIGKVVGALTSENGNFTSIQLDDERSIEGDFFIDCTGFAARLINADQENEFIDKSSTLFVNRAVTTRIPVEDRRDIIGYTKCTAQTAGWIWDIALQTRRGIGHVFSTRHMNDDDAVQCLANYSGKPIEDLDVRFLDMKTGYHAHQWRKNCVAVGLSSGFLEPLESTGIYLIEMANWALLDMLPRFFSGAQPQERYNEAMRLHYENIVDFLKLHYCLSKRDDGDFWTENREPQTIPETLKQKLHQWQNSVPSVYDFDRRIQCFSETNYQYVLYGMGWAGHDRAQPLNNDIQQMLDALAVRRERLRQFVLRDTQANIDFY</sequence>